<keyword evidence="6 11" id="KW-0479">Metal-binding</keyword>
<feature type="binding site" evidence="11">
    <location>
        <position position="238"/>
    </location>
    <ligand>
        <name>pyridoxal 5'-phosphate</name>
        <dbReference type="ChEBI" id="CHEBI:597326"/>
    </ligand>
</feature>
<keyword evidence="8 11" id="KW-0408">Iron</keyword>
<feature type="binding site" description="via persulfide group" evidence="11">
    <location>
        <position position="326"/>
    </location>
    <ligand>
        <name>[2Fe-2S] cluster</name>
        <dbReference type="ChEBI" id="CHEBI:190135"/>
        <note>ligand shared with IscU</note>
    </ligand>
</feature>
<dbReference type="InterPro" id="IPR015421">
    <property type="entry name" value="PyrdxlP-dep_Trfase_major"/>
</dbReference>
<evidence type="ECO:0000256" key="4">
    <source>
        <dbReference type="ARBA" id="ARBA00022679"/>
    </source>
</evidence>
<dbReference type="Proteomes" id="UP000199584">
    <property type="component" value="Unassembled WGS sequence"/>
</dbReference>
<dbReference type="Gene3D" id="3.40.640.10">
    <property type="entry name" value="Type I PLP-dependent aspartate aminotransferase-like (Major domain)"/>
    <property type="match status" value="1"/>
</dbReference>
<comment type="similarity">
    <text evidence="2 11">Belongs to the class-V pyridoxal-phosphate-dependent aminotransferase family. NifS/IscS subfamily.</text>
</comment>
<feature type="active site" description="Cysteine persulfide intermediate" evidence="11">
    <location>
        <position position="326"/>
    </location>
</feature>
<dbReference type="InterPro" id="IPR020578">
    <property type="entry name" value="Aminotrans_V_PyrdxlP_BS"/>
</dbReference>
<feature type="binding site" evidence="11">
    <location>
        <begin position="199"/>
        <end position="201"/>
    </location>
    <ligand>
        <name>pyridoxal 5'-phosphate</name>
        <dbReference type="ChEBI" id="CHEBI:597326"/>
    </ligand>
</feature>
<evidence type="ECO:0000313" key="14">
    <source>
        <dbReference type="EMBL" id="SFR03001.1"/>
    </source>
</evidence>
<evidence type="ECO:0000259" key="13">
    <source>
        <dbReference type="Pfam" id="PF00266"/>
    </source>
</evidence>
<dbReference type="GO" id="GO:1990221">
    <property type="term" value="C:L-cysteine desulfurase complex"/>
    <property type="evidence" value="ECO:0007669"/>
    <property type="project" value="UniProtKB-ARBA"/>
</dbReference>
<dbReference type="PIRSF" id="PIRSF005572">
    <property type="entry name" value="NifS"/>
    <property type="match status" value="1"/>
</dbReference>
<keyword evidence="3 11" id="KW-0963">Cytoplasm</keyword>
<evidence type="ECO:0000256" key="11">
    <source>
        <dbReference type="HAMAP-Rule" id="MF_00331"/>
    </source>
</evidence>
<dbReference type="PANTHER" id="PTHR11601:SF34">
    <property type="entry name" value="CYSTEINE DESULFURASE"/>
    <property type="match status" value="1"/>
</dbReference>
<dbReference type="Gene3D" id="3.90.1150.10">
    <property type="entry name" value="Aspartate Aminotransferase, domain 1"/>
    <property type="match status" value="1"/>
</dbReference>
<comment type="subcellular location">
    <subcellularLocation>
        <location evidence="11">Cytoplasm</location>
    </subcellularLocation>
</comment>
<dbReference type="OrthoDB" id="9808002at2"/>
<dbReference type="Gene3D" id="1.10.260.50">
    <property type="match status" value="1"/>
</dbReference>
<dbReference type="InterPro" id="IPR015422">
    <property type="entry name" value="PyrdxlP-dep_Trfase_small"/>
</dbReference>
<dbReference type="InterPro" id="IPR000192">
    <property type="entry name" value="Aminotrans_V_dom"/>
</dbReference>
<reference evidence="15" key="1">
    <citation type="submission" date="2016-10" db="EMBL/GenBank/DDBJ databases">
        <authorList>
            <person name="Varghese N."/>
            <person name="Submissions S."/>
        </authorList>
    </citation>
    <scope>NUCLEOTIDE SEQUENCE [LARGE SCALE GENOMIC DNA]</scope>
    <source>
        <strain evidence="15">DSM 3669</strain>
    </source>
</reference>
<evidence type="ECO:0000256" key="2">
    <source>
        <dbReference type="ARBA" id="ARBA00006490"/>
    </source>
</evidence>
<keyword evidence="9 11" id="KW-0411">Iron-sulfur</keyword>
<evidence type="ECO:0000256" key="10">
    <source>
        <dbReference type="ARBA" id="ARBA00050776"/>
    </source>
</evidence>
<keyword evidence="15" id="KW-1185">Reference proteome</keyword>
<dbReference type="InterPro" id="IPR010240">
    <property type="entry name" value="Cys_deSase_IscS"/>
</dbReference>
<comment type="subunit">
    <text evidence="11">Homodimer. Forms a heterotetramer with IscU, interacts with other sulfur acceptors.</text>
</comment>
<evidence type="ECO:0000256" key="12">
    <source>
        <dbReference type="RuleBase" id="RU004504"/>
    </source>
</evidence>
<protein>
    <recommendedName>
        <fullName evidence="11">Cysteine desulfurase IscS</fullName>
        <ecNumber evidence="11">2.8.1.7</ecNumber>
    </recommendedName>
</protein>
<evidence type="ECO:0000256" key="5">
    <source>
        <dbReference type="ARBA" id="ARBA00022714"/>
    </source>
</evidence>
<dbReference type="GO" id="GO:0030170">
    <property type="term" value="F:pyridoxal phosphate binding"/>
    <property type="evidence" value="ECO:0007669"/>
    <property type="project" value="UniProtKB-UniRule"/>
</dbReference>
<evidence type="ECO:0000256" key="8">
    <source>
        <dbReference type="ARBA" id="ARBA00023004"/>
    </source>
</evidence>
<dbReference type="GO" id="GO:0031071">
    <property type="term" value="F:cysteine desulfurase activity"/>
    <property type="evidence" value="ECO:0007669"/>
    <property type="project" value="UniProtKB-UniRule"/>
</dbReference>
<dbReference type="NCBIfam" id="NF002806">
    <property type="entry name" value="PRK02948.1"/>
    <property type="match status" value="1"/>
</dbReference>
<dbReference type="InterPro" id="IPR017772">
    <property type="entry name" value="Cys_deSase_NifS_bac/arc"/>
</dbReference>
<dbReference type="Pfam" id="PF00266">
    <property type="entry name" value="Aminotran_5"/>
    <property type="match status" value="1"/>
</dbReference>
<keyword evidence="7 11" id="KW-0663">Pyridoxal phosphate</keyword>
<dbReference type="AlphaFoldDB" id="A0A1I6DCB2"/>
<dbReference type="PROSITE" id="PS00595">
    <property type="entry name" value="AA_TRANSFER_CLASS_5"/>
    <property type="match status" value="1"/>
</dbReference>
<feature type="binding site" evidence="11">
    <location>
        <position position="179"/>
    </location>
    <ligand>
        <name>pyridoxal 5'-phosphate</name>
        <dbReference type="ChEBI" id="CHEBI:597326"/>
    </ligand>
</feature>
<feature type="domain" description="Aminotransferase class V" evidence="13">
    <location>
        <begin position="4"/>
        <end position="367"/>
    </location>
</feature>
<name>A0A1I6DCB2_9FIRM</name>
<sequence>MRRVYFDHSATTPVRPEVAEEMQKYLTEYFGNPTSLHYFGRQVRKAVEEAREKVANAIGARPEEVVFTSGGTESDNMAIHGIAMINKNRGNHIITSAVEHHAVLNTVKALGKQGFTVTILPVDKYGMVSLDDLANAITDKTILISIMHASNEVGTIQPIKDMAAMAREKGIFFHTDAVQSMGKIPVNVDELGVDLLTVSGHKIYGPKGVGALYIRKGTRWRQTLFHGGAQERLRRAGTENVPGIIGLGKACELAARDLEKEAAHLAGLRDKLIKEVMDKIPHVQLTGHPTMRLPNHASFCFEFIEGESMLLSMDMKGVAASSGSACTSGSLEPSHVLLAMGIPHELAHGSIRITLGRDNTEEDIDYFMEIMPPIVERLRAMSPLDQETEFAVESSCAACKVSSSCHR</sequence>
<keyword evidence="4 11" id="KW-0808">Transferase</keyword>
<dbReference type="EC" id="2.8.1.7" evidence="11"/>
<feature type="binding site" evidence="11">
    <location>
        <position position="151"/>
    </location>
    <ligand>
        <name>pyridoxal 5'-phosphate</name>
        <dbReference type="ChEBI" id="CHEBI:597326"/>
    </ligand>
</feature>
<gene>
    <name evidence="11" type="primary">iscS</name>
    <name evidence="14" type="ORF">SAMN05660706_108115</name>
</gene>
<evidence type="ECO:0000256" key="6">
    <source>
        <dbReference type="ARBA" id="ARBA00022723"/>
    </source>
</evidence>
<dbReference type="PANTHER" id="PTHR11601">
    <property type="entry name" value="CYSTEINE DESULFURYLASE FAMILY MEMBER"/>
    <property type="match status" value="1"/>
</dbReference>
<feature type="modified residue" description="N6-(pyridoxal phosphate)lysine" evidence="11">
    <location>
        <position position="202"/>
    </location>
</feature>
<evidence type="ECO:0000313" key="15">
    <source>
        <dbReference type="Proteomes" id="UP000199584"/>
    </source>
</evidence>
<proteinExistence type="inferred from homology"/>
<dbReference type="FunFam" id="3.40.640.10:FF:000003">
    <property type="entry name" value="Cysteine desulfurase IscS"/>
    <property type="match status" value="1"/>
</dbReference>
<accession>A0A1I6DCB2</accession>
<dbReference type="STRING" id="39060.SAMN05660706_108115"/>
<evidence type="ECO:0000256" key="3">
    <source>
        <dbReference type="ARBA" id="ARBA00022490"/>
    </source>
</evidence>
<dbReference type="EMBL" id="FOYM01000008">
    <property type="protein sequence ID" value="SFR03001.1"/>
    <property type="molecule type" value="Genomic_DNA"/>
</dbReference>
<organism evidence="14 15">
    <name type="scientific">Desulfoscipio geothermicus DSM 3669</name>
    <dbReference type="NCBI Taxonomy" id="1121426"/>
    <lineage>
        <taxon>Bacteria</taxon>
        <taxon>Bacillati</taxon>
        <taxon>Bacillota</taxon>
        <taxon>Clostridia</taxon>
        <taxon>Eubacteriales</taxon>
        <taxon>Desulfallaceae</taxon>
        <taxon>Desulfoscipio</taxon>
    </lineage>
</organism>
<evidence type="ECO:0000256" key="7">
    <source>
        <dbReference type="ARBA" id="ARBA00022898"/>
    </source>
</evidence>
<comment type="pathway">
    <text evidence="11">Cofactor biosynthesis; iron-sulfur cluster biosynthesis.</text>
</comment>
<feature type="binding site" evidence="11">
    <location>
        <begin position="71"/>
        <end position="72"/>
    </location>
    <ligand>
        <name>pyridoxal 5'-phosphate</name>
        <dbReference type="ChEBI" id="CHEBI:597326"/>
    </ligand>
</feature>
<keyword evidence="5 11" id="KW-0001">2Fe-2S</keyword>
<evidence type="ECO:0000256" key="1">
    <source>
        <dbReference type="ARBA" id="ARBA00001933"/>
    </source>
</evidence>
<comment type="cofactor">
    <cofactor evidence="1 11 12">
        <name>pyridoxal 5'-phosphate</name>
        <dbReference type="ChEBI" id="CHEBI:597326"/>
    </cofactor>
</comment>
<evidence type="ECO:0000256" key="9">
    <source>
        <dbReference type="ARBA" id="ARBA00023014"/>
    </source>
</evidence>
<dbReference type="GO" id="GO:0046872">
    <property type="term" value="F:metal ion binding"/>
    <property type="evidence" value="ECO:0007669"/>
    <property type="project" value="UniProtKB-KW"/>
</dbReference>
<dbReference type="RefSeq" id="WP_092482679.1">
    <property type="nucleotide sequence ID" value="NZ_FOYM01000008.1"/>
</dbReference>
<comment type="function">
    <text evidence="11">Master enzyme that delivers sulfur to a number of partners involved in Fe-S cluster assembly, tRNA modification or cofactor biosynthesis. Catalyzes the removal of elemental sulfur atoms from cysteine to produce alanine. Functions as a sulfur delivery protein for Fe-S cluster synthesis onto IscU, an Fe-S scaffold assembly protein, as well as other S acceptor proteins.</text>
</comment>
<comment type="catalytic activity">
    <reaction evidence="10 11">
        <text>(sulfur carrier)-H + L-cysteine = (sulfur carrier)-SH + L-alanine</text>
        <dbReference type="Rhea" id="RHEA:43892"/>
        <dbReference type="Rhea" id="RHEA-COMP:14737"/>
        <dbReference type="Rhea" id="RHEA-COMP:14739"/>
        <dbReference type="ChEBI" id="CHEBI:29917"/>
        <dbReference type="ChEBI" id="CHEBI:35235"/>
        <dbReference type="ChEBI" id="CHEBI:57972"/>
        <dbReference type="ChEBI" id="CHEBI:64428"/>
        <dbReference type="EC" id="2.8.1.7"/>
    </reaction>
</comment>
<dbReference type="UniPathway" id="UPA00266"/>
<dbReference type="GO" id="GO:0044571">
    <property type="term" value="P:[2Fe-2S] cluster assembly"/>
    <property type="evidence" value="ECO:0007669"/>
    <property type="project" value="UniProtKB-UniRule"/>
</dbReference>
<dbReference type="GO" id="GO:0051537">
    <property type="term" value="F:2 iron, 2 sulfur cluster binding"/>
    <property type="evidence" value="ECO:0007669"/>
    <property type="project" value="UniProtKB-UniRule"/>
</dbReference>
<dbReference type="SUPFAM" id="SSF53383">
    <property type="entry name" value="PLP-dependent transferases"/>
    <property type="match status" value="1"/>
</dbReference>
<dbReference type="HAMAP" id="MF_00331">
    <property type="entry name" value="Cys_desulf_IscS"/>
    <property type="match status" value="1"/>
</dbReference>
<dbReference type="GO" id="GO:0006520">
    <property type="term" value="P:amino acid metabolic process"/>
    <property type="evidence" value="ECO:0007669"/>
    <property type="project" value="InterPro"/>
</dbReference>
<dbReference type="InterPro" id="IPR016454">
    <property type="entry name" value="Cysteine_dSase"/>
</dbReference>
<dbReference type="InterPro" id="IPR015424">
    <property type="entry name" value="PyrdxlP-dep_Trfase"/>
</dbReference>
<dbReference type="NCBIfam" id="TIGR03402">
    <property type="entry name" value="FeS_nifS"/>
    <property type="match status" value="1"/>
</dbReference>